<dbReference type="AlphaFoldDB" id="A0A2T3NF02"/>
<accession>A0A2T3NF02</accession>
<dbReference type="Gene3D" id="3.10.610.10">
    <property type="entry name" value="GSPII I/J protein-like"/>
    <property type="match status" value="1"/>
</dbReference>
<feature type="transmembrane region" description="Helical" evidence="10">
    <location>
        <begin position="21"/>
        <end position="43"/>
    </location>
</feature>
<organism evidence="11 12">
    <name type="scientific">Photobacterium sanctipauli</name>
    <dbReference type="NCBI Taxonomy" id="1342794"/>
    <lineage>
        <taxon>Bacteria</taxon>
        <taxon>Pseudomonadati</taxon>
        <taxon>Pseudomonadota</taxon>
        <taxon>Gammaproteobacteria</taxon>
        <taxon>Vibrionales</taxon>
        <taxon>Vibrionaceae</taxon>
        <taxon>Photobacterium</taxon>
    </lineage>
</organism>
<evidence type="ECO:0000256" key="7">
    <source>
        <dbReference type="ARBA" id="ARBA00022692"/>
    </source>
</evidence>
<evidence type="ECO:0000313" key="12">
    <source>
        <dbReference type="Proteomes" id="UP000241771"/>
    </source>
</evidence>
<dbReference type="SUPFAM" id="SSF54523">
    <property type="entry name" value="Pili subunits"/>
    <property type="match status" value="1"/>
</dbReference>
<evidence type="ECO:0000256" key="5">
    <source>
        <dbReference type="ARBA" id="ARBA00022481"/>
    </source>
</evidence>
<name>A0A2T3NF02_9GAMM</name>
<dbReference type="NCBIfam" id="TIGR02532">
    <property type="entry name" value="IV_pilin_GFxxxE"/>
    <property type="match status" value="1"/>
</dbReference>
<evidence type="ECO:0000256" key="9">
    <source>
        <dbReference type="ARBA" id="ARBA00023136"/>
    </source>
</evidence>
<keyword evidence="4" id="KW-1003">Cell membrane</keyword>
<dbReference type="GO" id="GO:0015627">
    <property type="term" value="C:type II protein secretion system complex"/>
    <property type="evidence" value="ECO:0007669"/>
    <property type="project" value="InterPro"/>
</dbReference>
<evidence type="ECO:0000256" key="10">
    <source>
        <dbReference type="SAM" id="Phobius"/>
    </source>
</evidence>
<keyword evidence="6" id="KW-0997">Cell inner membrane</keyword>
<gene>
    <name evidence="11" type="primary">gspJ</name>
    <name evidence="11" type="ORF">C9I98_22775</name>
</gene>
<dbReference type="PANTHER" id="PTHR39583:SF2">
    <property type="entry name" value="TYPE II SECRETION SYSTEM PROTEIN J"/>
    <property type="match status" value="1"/>
</dbReference>
<evidence type="ECO:0000313" key="11">
    <source>
        <dbReference type="EMBL" id="PSW13122.1"/>
    </source>
</evidence>
<keyword evidence="8 10" id="KW-1133">Transmembrane helix</keyword>
<evidence type="ECO:0000256" key="4">
    <source>
        <dbReference type="ARBA" id="ARBA00022475"/>
    </source>
</evidence>
<comment type="similarity">
    <text evidence="2">Belongs to the GSP J family.</text>
</comment>
<keyword evidence="12" id="KW-1185">Reference proteome</keyword>
<dbReference type="Pfam" id="PF11612">
    <property type="entry name" value="T2SSJ"/>
    <property type="match status" value="1"/>
</dbReference>
<evidence type="ECO:0000256" key="3">
    <source>
        <dbReference type="ARBA" id="ARBA00021539"/>
    </source>
</evidence>
<dbReference type="RefSeq" id="WP_036824408.1">
    <property type="nucleotide sequence ID" value="NZ_JGVO01000537.1"/>
</dbReference>
<sequence>MLRTNYYPGARQKLNRQQGFTLLEVLVAIAVFAMLSLSAYQVMNGVQRSDAQSREHSERMKEIQRAMVMMDNDFRQIVARKVRNQGEEISERLIQSGEYLLDSASNGIIFTRTGWQNPQQMFPRGENVRVGYRIIEDTLERVWFRYPDTVVGSEPLVREVLSAVTELSFEFYRDKKWQEQWDQSSALPEGIKITLTLEDFGEIERVYILPASALTAGDDEQS</sequence>
<dbReference type="Pfam" id="PF07963">
    <property type="entry name" value="N_methyl"/>
    <property type="match status" value="1"/>
</dbReference>
<evidence type="ECO:0000256" key="2">
    <source>
        <dbReference type="ARBA" id="ARBA00011084"/>
    </source>
</evidence>
<comment type="subcellular location">
    <subcellularLocation>
        <location evidence="1">Cell inner membrane</location>
        <topology evidence="1">Single-pass membrane protein</topology>
    </subcellularLocation>
</comment>
<evidence type="ECO:0000256" key="6">
    <source>
        <dbReference type="ARBA" id="ARBA00022519"/>
    </source>
</evidence>
<dbReference type="GO" id="GO:0005886">
    <property type="term" value="C:plasma membrane"/>
    <property type="evidence" value="ECO:0007669"/>
    <property type="project" value="UniProtKB-SubCell"/>
</dbReference>
<dbReference type="InterPro" id="IPR012902">
    <property type="entry name" value="N_methyl_site"/>
</dbReference>
<protein>
    <recommendedName>
        <fullName evidence="3">Type II secretion system protein J</fullName>
    </recommendedName>
</protein>
<dbReference type="PANTHER" id="PTHR39583">
    <property type="entry name" value="TYPE II SECRETION SYSTEM PROTEIN J-RELATED"/>
    <property type="match status" value="1"/>
</dbReference>
<dbReference type="InterPro" id="IPR051621">
    <property type="entry name" value="T2SS_protein_J"/>
</dbReference>
<keyword evidence="9 10" id="KW-0472">Membrane</keyword>
<dbReference type="NCBIfam" id="TIGR01711">
    <property type="entry name" value="gspJ"/>
    <property type="match status" value="1"/>
</dbReference>
<dbReference type="Gene3D" id="2.10.70.20">
    <property type="entry name" value="gspk-gspi-gspj complex like domains"/>
    <property type="match status" value="1"/>
</dbReference>
<dbReference type="InterPro" id="IPR010055">
    <property type="entry name" value="T2SS_protein-GspJ"/>
</dbReference>
<dbReference type="PROSITE" id="PS00409">
    <property type="entry name" value="PROKAR_NTER_METHYL"/>
    <property type="match status" value="1"/>
</dbReference>
<keyword evidence="5" id="KW-0488">Methylation</keyword>
<dbReference type="GO" id="GO:0015628">
    <property type="term" value="P:protein secretion by the type II secretion system"/>
    <property type="evidence" value="ECO:0007669"/>
    <property type="project" value="InterPro"/>
</dbReference>
<evidence type="ECO:0000256" key="8">
    <source>
        <dbReference type="ARBA" id="ARBA00022989"/>
    </source>
</evidence>
<reference evidence="11 12" key="1">
    <citation type="submission" date="2018-01" db="EMBL/GenBank/DDBJ databases">
        <title>Whole genome sequencing of Histamine producing bacteria.</title>
        <authorList>
            <person name="Butler K."/>
        </authorList>
    </citation>
    <scope>NUCLEOTIDE SEQUENCE [LARGE SCALE GENOMIC DNA]</scope>
    <source>
        <strain evidence="11 12">DSM 100436</strain>
    </source>
</reference>
<dbReference type="OrthoDB" id="9794345at2"/>
<dbReference type="InterPro" id="IPR045584">
    <property type="entry name" value="Pilin-like"/>
</dbReference>
<dbReference type="EMBL" id="PYMA01000020">
    <property type="protein sequence ID" value="PSW13122.1"/>
    <property type="molecule type" value="Genomic_DNA"/>
</dbReference>
<dbReference type="Proteomes" id="UP000241771">
    <property type="component" value="Unassembled WGS sequence"/>
</dbReference>
<proteinExistence type="inferred from homology"/>
<keyword evidence="7 10" id="KW-0812">Transmembrane</keyword>
<comment type="caution">
    <text evidence="11">The sequence shown here is derived from an EMBL/GenBank/DDBJ whole genome shotgun (WGS) entry which is preliminary data.</text>
</comment>
<evidence type="ECO:0000256" key="1">
    <source>
        <dbReference type="ARBA" id="ARBA00004377"/>
    </source>
</evidence>